<feature type="transmembrane region" description="Helical" evidence="1">
    <location>
        <begin position="235"/>
        <end position="253"/>
    </location>
</feature>
<feature type="domain" description="DUF418" evidence="2">
    <location>
        <begin position="218"/>
        <end position="379"/>
    </location>
</feature>
<evidence type="ECO:0000259" key="2">
    <source>
        <dbReference type="Pfam" id="PF04235"/>
    </source>
</evidence>
<protein>
    <submittedName>
        <fullName evidence="3">DUF418 domain-containing protein</fullName>
    </submittedName>
</protein>
<comment type="caution">
    <text evidence="3">The sequence shown here is derived from an EMBL/GenBank/DDBJ whole genome shotgun (WGS) entry which is preliminary data.</text>
</comment>
<gene>
    <name evidence="3" type="ORF">L2725_18005</name>
</gene>
<feature type="transmembrane region" description="Helical" evidence="1">
    <location>
        <begin position="341"/>
        <end position="364"/>
    </location>
</feature>
<feature type="transmembrane region" description="Helical" evidence="1">
    <location>
        <begin position="41"/>
        <end position="58"/>
    </location>
</feature>
<dbReference type="EMBL" id="JAKIKT010000008">
    <property type="protein sequence ID" value="MCL2915650.1"/>
    <property type="molecule type" value="Genomic_DNA"/>
</dbReference>
<dbReference type="PANTHER" id="PTHR30590:SF2">
    <property type="entry name" value="INNER MEMBRANE PROTEIN"/>
    <property type="match status" value="1"/>
</dbReference>
<dbReference type="PANTHER" id="PTHR30590">
    <property type="entry name" value="INNER MEMBRANE PROTEIN"/>
    <property type="match status" value="1"/>
</dbReference>
<keyword evidence="1" id="KW-1133">Transmembrane helix</keyword>
<feature type="transmembrane region" description="Helical" evidence="1">
    <location>
        <begin position="94"/>
        <end position="111"/>
    </location>
</feature>
<evidence type="ECO:0000313" key="3">
    <source>
        <dbReference type="EMBL" id="MCL2915650.1"/>
    </source>
</evidence>
<feature type="transmembrane region" description="Helical" evidence="1">
    <location>
        <begin position="199"/>
        <end position="223"/>
    </location>
</feature>
<keyword evidence="1" id="KW-0472">Membrane</keyword>
<feature type="transmembrane region" description="Helical" evidence="1">
    <location>
        <begin position="70"/>
        <end position="88"/>
    </location>
</feature>
<keyword evidence="1" id="KW-0812">Transmembrane</keyword>
<accession>A0ABT0NC18</accession>
<proteinExistence type="predicted"/>
<reference evidence="3 4" key="1">
    <citation type="submission" date="2022-01" db="EMBL/GenBank/DDBJ databases">
        <title>Whole genome-based taxonomy of the Shewanellaceae.</title>
        <authorList>
            <person name="Martin-Rodriguez A.J."/>
        </authorList>
    </citation>
    <scope>NUCLEOTIDE SEQUENCE [LARGE SCALE GENOMIC DNA]</scope>
    <source>
        <strain evidence="3 4">DSM 21332</strain>
    </source>
</reference>
<dbReference type="InterPro" id="IPR052529">
    <property type="entry name" value="Bact_Transport_Assoc"/>
</dbReference>
<name>A0ABT0NC18_9GAMM</name>
<evidence type="ECO:0000256" key="1">
    <source>
        <dbReference type="SAM" id="Phobius"/>
    </source>
</evidence>
<dbReference type="RefSeq" id="WP_249250227.1">
    <property type="nucleotide sequence ID" value="NZ_JAKIKT010000008.1"/>
</dbReference>
<dbReference type="InterPro" id="IPR007349">
    <property type="entry name" value="DUF418"/>
</dbReference>
<dbReference type="Pfam" id="PF04235">
    <property type="entry name" value="DUF418"/>
    <property type="match status" value="1"/>
</dbReference>
<dbReference type="Proteomes" id="UP001202831">
    <property type="component" value="Unassembled WGS sequence"/>
</dbReference>
<evidence type="ECO:0000313" key="4">
    <source>
        <dbReference type="Proteomes" id="UP001202831"/>
    </source>
</evidence>
<feature type="transmembrane region" description="Helical" evidence="1">
    <location>
        <begin position="116"/>
        <end position="133"/>
    </location>
</feature>
<feature type="transmembrane region" description="Helical" evidence="1">
    <location>
        <begin position="273"/>
        <end position="291"/>
    </location>
</feature>
<feature type="transmembrane region" description="Helical" evidence="1">
    <location>
        <begin position="312"/>
        <end position="335"/>
    </location>
</feature>
<organism evidence="3 4">
    <name type="scientific">Shewanella corallii</name>
    <dbReference type="NCBI Taxonomy" id="560080"/>
    <lineage>
        <taxon>Bacteria</taxon>
        <taxon>Pseudomonadati</taxon>
        <taxon>Pseudomonadota</taxon>
        <taxon>Gammaproteobacteria</taxon>
        <taxon>Alteromonadales</taxon>
        <taxon>Shewanellaceae</taxon>
        <taxon>Shewanella</taxon>
    </lineage>
</organism>
<sequence length="388" mass="43193">MNIISFAMPMSAYLNPMSWDTDNPLNYPFFAVSYLFFDQRFMGLFALLYGAGAALLCDKLRTEQGSAGGIFIRRQLWLLVIGISHAWFLWNGDILTLYAMLGFMLFPLLNLRAMNLMIVAGLCLVGAAFLGTMDGVSHEVLGDAAWRDLGAFFAPDAEQLIAMKAFYQGDYQQLMHFLRGANWDGGEMAAGADFVLLNWFFSVALKAFAMMCIGVALLRLGWLSGSAPVRLYQRLAFAGVGGGFALSLFGLWWNHDMGWSMSAWFSFGLVPNILASTLMSLGYLGLLCLWLGRGDRGKQLQKALANVGRMALTNYLGQSLIMALIFFGYGLGWYAQLGREALFLVAVCIGLMQIVVSGLWLAVFRQGPMEWLWRALTWWTLPPLLKRN</sequence>
<keyword evidence="4" id="KW-1185">Reference proteome</keyword>